<accession>A0A1T4X5D2</accession>
<dbReference type="AlphaFoldDB" id="A0A1T4X5D2"/>
<dbReference type="STRING" id="48467.SAMN02745166_01039"/>
<dbReference type="InterPro" id="IPR010781">
    <property type="entry name" value="DUF1376"/>
</dbReference>
<dbReference type="RefSeq" id="WP_078812249.1">
    <property type="nucleotide sequence ID" value="NZ_FUYE01000003.1"/>
</dbReference>
<keyword evidence="3" id="KW-1185">Reference proteome</keyword>
<protein>
    <submittedName>
        <fullName evidence="2">Uncharacterized conserved protein YdaU, DUF1376 family</fullName>
    </submittedName>
</protein>
<dbReference type="OrthoDB" id="1345254at2"/>
<name>A0A1T4X5D2_9BACT</name>
<feature type="compositionally biased region" description="Basic and acidic residues" evidence="1">
    <location>
        <begin position="84"/>
        <end position="95"/>
    </location>
</feature>
<evidence type="ECO:0000313" key="3">
    <source>
        <dbReference type="Proteomes" id="UP000190774"/>
    </source>
</evidence>
<evidence type="ECO:0000256" key="1">
    <source>
        <dbReference type="SAM" id="MobiDB-lite"/>
    </source>
</evidence>
<dbReference type="EMBL" id="FUYE01000003">
    <property type="protein sequence ID" value="SKA84647.1"/>
    <property type="molecule type" value="Genomic_DNA"/>
</dbReference>
<feature type="region of interest" description="Disordered" evidence="1">
    <location>
        <begin position="84"/>
        <end position="175"/>
    </location>
</feature>
<proteinExistence type="predicted"/>
<reference evidence="3" key="1">
    <citation type="submission" date="2017-02" db="EMBL/GenBank/DDBJ databases">
        <authorList>
            <person name="Varghese N."/>
            <person name="Submissions S."/>
        </authorList>
    </citation>
    <scope>NUCLEOTIDE SEQUENCE [LARGE SCALE GENOMIC DNA]</scope>
    <source>
        <strain evidence="3">ATCC 700200</strain>
    </source>
</reference>
<dbReference type="Proteomes" id="UP000190774">
    <property type="component" value="Unassembled WGS sequence"/>
</dbReference>
<evidence type="ECO:0000313" key="2">
    <source>
        <dbReference type="EMBL" id="SKA84647.1"/>
    </source>
</evidence>
<sequence>MKTSPYIPFYPADFLVGTMFMTAEEVGAYMRLLCFQWQQGGLPQEEDKLARISGIPTKKLSAVLAKFDLHEDGTLKNGRMEQERLKVEATRETKSKNGAKGGRPLKQRESDSKATENLPLSDSLANQKQSETETETESKPNTPPNPQGGMDSGDRLFADNPSPQPVRHSKTWNPTEQQIQVAAWFNRRPSTVWSEKEQKAWRALKLEDEDLEILSWFYAESSYPYLRKDLLTLLNNWRGEVDRARNYNPEEGRR</sequence>
<organism evidence="2 3">
    <name type="scientific">Prosthecobacter debontii</name>
    <dbReference type="NCBI Taxonomy" id="48467"/>
    <lineage>
        <taxon>Bacteria</taxon>
        <taxon>Pseudomonadati</taxon>
        <taxon>Verrucomicrobiota</taxon>
        <taxon>Verrucomicrobiia</taxon>
        <taxon>Verrucomicrobiales</taxon>
        <taxon>Verrucomicrobiaceae</taxon>
        <taxon>Prosthecobacter</taxon>
    </lineage>
</organism>
<dbReference type="Pfam" id="PF07120">
    <property type="entry name" value="DUF1376"/>
    <property type="match status" value="1"/>
</dbReference>
<gene>
    <name evidence="2" type="ORF">SAMN02745166_01039</name>
</gene>